<reference evidence="2 3" key="1">
    <citation type="journal article" date="2018" name="Nat. Genet.">
        <title>The Rosa genome provides new insights in the design of modern roses.</title>
        <authorList>
            <person name="Bendahmane M."/>
        </authorList>
    </citation>
    <scope>NUCLEOTIDE SEQUENCE [LARGE SCALE GENOMIC DNA]</scope>
    <source>
        <strain evidence="3">cv. Old Blush</strain>
    </source>
</reference>
<evidence type="ECO:0000256" key="1">
    <source>
        <dbReference type="SAM" id="MobiDB-lite"/>
    </source>
</evidence>
<gene>
    <name evidence="2" type="ORF">RchiOBHm_Chr5g0042041</name>
</gene>
<dbReference type="Gramene" id="PRQ32046">
    <property type="protein sequence ID" value="PRQ32046"/>
    <property type="gene ID" value="RchiOBHm_Chr5g0042041"/>
</dbReference>
<dbReference type="EMBL" id="PDCK01000043">
    <property type="protein sequence ID" value="PRQ32046.1"/>
    <property type="molecule type" value="Genomic_DNA"/>
</dbReference>
<feature type="region of interest" description="Disordered" evidence="1">
    <location>
        <begin position="1"/>
        <end position="22"/>
    </location>
</feature>
<evidence type="ECO:0000313" key="2">
    <source>
        <dbReference type="EMBL" id="PRQ32046.1"/>
    </source>
</evidence>
<sequence length="50" mass="6290">MRRNKKRERQENRQERKEGEERDGKLLLRSYFLRFEQLQFLTRRSATSSM</sequence>
<protein>
    <submittedName>
        <fullName evidence="2">Uncharacterized protein</fullName>
    </submittedName>
</protein>
<accession>A0A2P6QCZ4</accession>
<dbReference type="Proteomes" id="UP000238479">
    <property type="component" value="Chromosome 5"/>
</dbReference>
<dbReference type="AlphaFoldDB" id="A0A2P6QCZ4"/>
<comment type="caution">
    <text evidence="2">The sequence shown here is derived from an EMBL/GenBank/DDBJ whole genome shotgun (WGS) entry which is preliminary data.</text>
</comment>
<evidence type="ECO:0000313" key="3">
    <source>
        <dbReference type="Proteomes" id="UP000238479"/>
    </source>
</evidence>
<proteinExistence type="predicted"/>
<organism evidence="2 3">
    <name type="scientific">Rosa chinensis</name>
    <name type="common">China rose</name>
    <dbReference type="NCBI Taxonomy" id="74649"/>
    <lineage>
        <taxon>Eukaryota</taxon>
        <taxon>Viridiplantae</taxon>
        <taxon>Streptophyta</taxon>
        <taxon>Embryophyta</taxon>
        <taxon>Tracheophyta</taxon>
        <taxon>Spermatophyta</taxon>
        <taxon>Magnoliopsida</taxon>
        <taxon>eudicotyledons</taxon>
        <taxon>Gunneridae</taxon>
        <taxon>Pentapetalae</taxon>
        <taxon>rosids</taxon>
        <taxon>fabids</taxon>
        <taxon>Rosales</taxon>
        <taxon>Rosaceae</taxon>
        <taxon>Rosoideae</taxon>
        <taxon>Rosoideae incertae sedis</taxon>
        <taxon>Rosa</taxon>
    </lineage>
</organism>
<feature type="compositionally biased region" description="Basic and acidic residues" evidence="1">
    <location>
        <begin position="8"/>
        <end position="22"/>
    </location>
</feature>
<keyword evidence="3" id="KW-1185">Reference proteome</keyword>
<name>A0A2P6QCZ4_ROSCH</name>